<name>A0A0N4ZPV7_PARTI</name>
<accession>A0A0N4ZPV7</accession>
<dbReference type="STRING" id="131310.A0A0N4ZPV7"/>
<evidence type="ECO:0000259" key="4">
    <source>
        <dbReference type="PROSITE" id="PS50004"/>
    </source>
</evidence>
<dbReference type="SUPFAM" id="SSF49562">
    <property type="entry name" value="C2 domain (Calcium/lipid-binding domain, CaLB)"/>
    <property type="match status" value="2"/>
</dbReference>
<dbReference type="PROSITE" id="PS50004">
    <property type="entry name" value="C2"/>
    <property type="match status" value="2"/>
</dbReference>
<feature type="compositionally biased region" description="Polar residues" evidence="3">
    <location>
        <begin position="308"/>
        <end position="320"/>
    </location>
</feature>
<keyword evidence="5" id="KW-1185">Reference proteome</keyword>
<dbReference type="GO" id="GO:0048788">
    <property type="term" value="C:cytoskeleton of presynaptic active zone"/>
    <property type="evidence" value="ECO:0007669"/>
    <property type="project" value="TreeGrafter"/>
</dbReference>
<dbReference type="GO" id="GO:0048791">
    <property type="term" value="P:calcium ion-regulated exocytosis of neurotransmitter"/>
    <property type="evidence" value="ECO:0007669"/>
    <property type="project" value="TreeGrafter"/>
</dbReference>
<dbReference type="GO" id="GO:0031267">
    <property type="term" value="F:small GTPase binding"/>
    <property type="evidence" value="ECO:0007669"/>
    <property type="project" value="InterPro"/>
</dbReference>
<dbReference type="Gene3D" id="2.60.40.150">
    <property type="entry name" value="C2 domain"/>
    <property type="match status" value="2"/>
</dbReference>
<evidence type="ECO:0000256" key="1">
    <source>
        <dbReference type="ARBA" id="ARBA00023018"/>
    </source>
</evidence>
<dbReference type="InterPro" id="IPR039032">
    <property type="entry name" value="Rim-like"/>
</dbReference>
<feature type="domain" description="C2" evidence="4">
    <location>
        <begin position="28"/>
        <end position="153"/>
    </location>
</feature>
<dbReference type="GO" id="GO:0044325">
    <property type="term" value="F:transmembrane transporter binding"/>
    <property type="evidence" value="ECO:0007669"/>
    <property type="project" value="TreeGrafter"/>
</dbReference>
<reference evidence="6" key="1">
    <citation type="submission" date="2017-02" db="UniProtKB">
        <authorList>
            <consortium name="WormBaseParasite"/>
        </authorList>
    </citation>
    <scope>IDENTIFICATION</scope>
</reference>
<feature type="compositionally biased region" description="Polar residues" evidence="3">
    <location>
        <begin position="238"/>
        <end position="251"/>
    </location>
</feature>
<dbReference type="InterPro" id="IPR000008">
    <property type="entry name" value="C2_dom"/>
</dbReference>
<dbReference type="PANTHER" id="PTHR12157:SF21">
    <property type="entry name" value="RAB3 INTERACTING MOLECULE, ISOFORM F"/>
    <property type="match status" value="1"/>
</dbReference>
<dbReference type="GO" id="GO:0042734">
    <property type="term" value="C:presynaptic membrane"/>
    <property type="evidence" value="ECO:0007669"/>
    <property type="project" value="TreeGrafter"/>
</dbReference>
<protein>
    <submittedName>
        <fullName evidence="6">C2 domain-containing protein</fullName>
    </submittedName>
</protein>
<dbReference type="WBParaSite" id="PTRK_0001056400.1">
    <property type="protein sequence ID" value="PTRK_0001056400.1"/>
    <property type="gene ID" value="PTRK_0001056400"/>
</dbReference>
<dbReference type="PANTHER" id="PTHR12157">
    <property type="entry name" value="REGULATING SYNAPTIC MEMBRANE EXOCYTOSIS PROTEIN"/>
    <property type="match status" value="1"/>
</dbReference>
<feature type="compositionally biased region" description="Low complexity" evidence="3">
    <location>
        <begin position="504"/>
        <end position="528"/>
    </location>
</feature>
<dbReference type="SMART" id="SM00239">
    <property type="entry name" value="C2"/>
    <property type="match status" value="2"/>
</dbReference>
<dbReference type="Pfam" id="PF00168">
    <property type="entry name" value="C2"/>
    <property type="match status" value="2"/>
</dbReference>
<dbReference type="GO" id="GO:0042391">
    <property type="term" value="P:regulation of membrane potential"/>
    <property type="evidence" value="ECO:0007669"/>
    <property type="project" value="TreeGrafter"/>
</dbReference>
<feature type="region of interest" description="Disordered" evidence="3">
    <location>
        <begin position="476"/>
        <end position="575"/>
    </location>
</feature>
<organism evidence="5 6">
    <name type="scientific">Parastrongyloides trichosuri</name>
    <name type="common">Possum-specific nematode worm</name>
    <dbReference type="NCBI Taxonomy" id="131310"/>
    <lineage>
        <taxon>Eukaryota</taxon>
        <taxon>Metazoa</taxon>
        <taxon>Ecdysozoa</taxon>
        <taxon>Nematoda</taxon>
        <taxon>Chromadorea</taxon>
        <taxon>Rhabditida</taxon>
        <taxon>Tylenchina</taxon>
        <taxon>Panagrolaimomorpha</taxon>
        <taxon>Strongyloidoidea</taxon>
        <taxon>Strongyloididae</taxon>
        <taxon>Parastrongyloides</taxon>
    </lineage>
</organism>
<dbReference type="InterPro" id="IPR035892">
    <property type="entry name" value="C2_domain_sf"/>
</dbReference>
<keyword evidence="1" id="KW-0770">Synapse</keyword>
<evidence type="ECO:0000256" key="3">
    <source>
        <dbReference type="SAM" id="MobiDB-lite"/>
    </source>
</evidence>
<proteinExistence type="predicted"/>
<evidence type="ECO:0000313" key="5">
    <source>
        <dbReference type="Proteomes" id="UP000038045"/>
    </source>
</evidence>
<feature type="compositionally biased region" description="Basic and acidic residues" evidence="3">
    <location>
        <begin position="486"/>
        <end position="503"/>
    </location>
</feature>
<feature type="domain" description="C2" evidence="4">
    <location>
        <begin position="632"/>
        <end position="761"/>
    </location>
</feature>
<comment type="subcellular location">
    <subcellularLocation>
        <location evidence="2">Synapse</location>
    </subcellularLocation>
</comment>
<sequence>MYGGIPNPMLIPPYNNQIINQQTTVEEITGRIEISLSYLPLEKQLIVTIHRALDLSPRGTGACRNPYVKLFLLPDRSEKSRRQTAVLSESIVPVWNESFYYQNITENMLFGEQKRVLEVTVWDYDKYDANMFLGEVLIDFNNVPLNNEICIYNLTDMDDEHPIRIYLRHNKNLYNTTNKSQQPSRPHSEMSQYPHVGGTRYHNYESTGSPFYDFATGTMDMNKRSRNPLPIPGRIGNISRSRTYDRSTFNNPIERGKRSLGNYYNDDIQDQEYPVPDYDHSSPAGDRNNGYLSDTGALPYSRRRNIPPQDSTFTGNKSQQQYYDNRHNINKRPQSAVPYRNLPHSDEGGISQGGQPPIIPLHGNINDLQGYYNESGNYQYQGSQDQTVQYYGNDNYNGDRKNGFPYDPRTQTGRLRYEASMMGEGGGYGSDNSESISINSVQSIPNNTTTTVIRRTNHGVEEYDTGGGITVIRHEPIEEGDYGMMNKDEDINNRSSSRRRDGKNSSNMSSGNGVLGSGQQQGNKIEQQQMKDRKKSIMTRLIPGRSQPNDCPKRTGFARSEEVGVPDSLAVNGSGDRLQAPFLKQASKDSTDSSHSENFLPLLPDGPLGHFIENLGPGQVVGRQVLASPVLGEINIGISLPINRSGLGQGIDIEIIRAKNLVTKPGSKTSPSPYVKVYLLEGKNCIAKAKTSISNRKTTNPVFQQHLMFNENAKKKMIQITVLGDYGRMERKSFMGIALIRLDDLDLENRATRGQQIVGWYKLFHNSSLAGTGPIRKDSENSLMG</sequence>
<dbReference type="GO" id="GO:0048167">
    <property type="term" value="P:regulation of synaptic plasticity"/>
    <property type="evidence" value="ECO:0007669"/>
    <property type="project" value="TreeGrafter"/>
</dbReference>
<dbReference type="Proteomes" id="UP000038045">
    <property type="component" value="Unplaced"/>
</dbReference>
<evidence type="ECO:0000313" key="6">
    <source>
        <dbReference type="WBParaSite" id="PTRK_0001056400.1"/>
    </source>
</evidence>
<dbReference type="AlphaFoldDB" id="A0A0N4ZPV7"/>
<evidence type="ECO:0000256" key="2">
    <source>
        <dbReference type="ARBA" id="ARBA00034103"/>
    </source>
</evidence>
<dbReference type="GO" id="GO:0050806">
    <property type="term" value="P:positive regulation of synaptic transmission"/>
    <property type="evidence" value="ECO:0007669"/>
    <property type="project" value="TreeGrafter"/>
</dbReference>
<feature type="region of interest" description="Disordered" evidence="3">
    <location>
        <begin position="224"/>
        <end position="320"/>
    </location>
</feature>